<dbReference type="InterPro" id="IPR007278">
    <property type="entry name" value="DUF397"/>
</dbReference>
<dbReference type="Pfam" id="PF04149">
    <property type="entry name" value="DUF397"/>
    <property type="match status" value="1"/>
</dbReference>
<reference evidence="3" key="1">
    <citation type="journal article" date="2019" name="Int. J. Syst. Evol. Microbiol.">
        <title>The Global Catalogue of Microorganisms (GCM) 10K type strain sequencing project: providing services to taxonomists for standard genome sequencing and annotation.</title>
        <authorList>
            <consortium name="The Broad Institute Genomics Platform"/>
            <consortium name="The Broad Institute Genome Sequencing Center for Infectious Disease"/>
            <person name="Wu L."/>
            <person name="Ma J."/>
        </authorList>
    </citation>
    <scope>NUCLEOTIDE SEQUENCE [LARGE SCALE GENOMIC DNA]</scope>
    <source>
        <strain evidence="3">JCM 10425</strain>
    </source>
</reference>
<keyword evidence="3" id="KW-1185">Reference proteome</keyword>
<accession>A0ABP3ETN8</accession>
<gene>
    <name evidence="2" type="ORF">GCM10009539_77020</name>
</gene>
<dbReference type="EMBL" id="BAAAGX010000037">
    <property type="protein sequence ID" value="GAA0277860.1"/>
    <property type="molecule type" value="Genomic_DNA"/>
</dbReference>
<evidence type="ECO:0000313" key="3">
    <source>
        <dbReference type="Proteomes" id="UP001500967"/>
    </source>
</evidence>
<dbReference type="Proteomes" id="UP001500967">
    <property type="component" value="Unassembled WGS sequence"/>
</dbReference>
<feature type="domain" description="DUF397" evidence="1">
    <location>
        <begin position="10"/>
        <end position="60"/>
    </location>
</feature>
<organism evidence="2 3">
    <name type="scientific">Cryptosporangium japonicum</name>
    <dbReference type="NCBI Taxonomy" id="80872"/>
    <lineage>
        <taxon>Bacteria</taxon>
        <taxon>Bacillati</taxon>
        <taxon>Actinomycetota</taxon>
        <taxon>Actinomycetes</taxon>
        <taxon>Cryptosporangiales</taxon>
        <taxon>Cryptosporangiaceae</taxon>
        <taxon>Cryptosporangium</taxon>
    </lineage>
</organism>
<comment type="caution">
    <text evidence="2">The sequence shown here is derived from an EMBL/GenBank/DDBJ whole genome shotgun (WGS) entry which is preliminary data.</text>
</comment>
<sequence>MTVSRCAGPAWRKSSYSFEGNCVEVSTDGQTVRVRDSKDPDGRRLSVTPAAWSDFLRLVRSR</sequence>
<dbReference type="RefSeq" id="WP_344653897.1">
    <property type="nucleotide sequence ID" value="NZ_BAAAGX010000037.1"/>
</dbReference>
<evidence type="ECO:0000259" key="1">
    <source>
        <dbReference type="Pfam" id="PF04149"/>
    </source>
</evidence>
<protein>
    <submittedName>
        <fullName evidence="2">DUF397 domain-containing protein</fullName>
    </submittedName>
</protein>
<evidence type="ECO:0000313" key="2">
    <source>
        <dbReference type="EMBL" id="GAA0277860.1"/>
    </source>
</evidence>
<name>A0ABP3ETN8_9ACTN</name>
<proteinExistence type="predicted"/>